<reference evidence="1 2" key="1">
    <citation type="submission" date="2024-02" db="EMBL/GenBank/DDBJ databases">
        <authorList>
            <person name="Chen Y."/>
            <person name="Shah S."/>
            <person name="Dougan E. K."/>
            <person name="Thang M."/>
            <person name="Chan C."/>
        </authorList>
    </citation>
    <scope>NUCLEOTIDE SEQUENCE [LARGE SCALE GENOMIC DNA]</scope>
</reference>
<dbReference type="InterPro" id="IPR021710">
    <property type="entry name" value="DUF3293"/>
</dbReference>
<comment type="caution">
    <text evidence="1">The sequence shown here is derived from an EMBL/GenBank/DDBJ whole genome shotgun (WGS) entry which is preliminary data.</text>
</comment>
<protein>
    <submittedName>
        <fullName evidence="1">Uncharacterized protein</fullName>
    </submittedName>
</protein>
<dbReference type="Proteomes" id="UP001642464">
    <property type="component" value="Unassembled WGS sequence"/>
</dbReference>
<organism evidence="1 2">
    <name type="scientific">Durusdinium trenchii</name>
    <dbReference type="NCBI Taxonomy" id="1381693"/>
    <lineage>
        <taxon>Eukaryota</taxon>
        <taxon>Sar</taxon>
        <taxon>Alveolata</taxon>
        <taxon>Dinophyceae</taxon>
        <taxon>Suessiales</taxon>
        <taxon>Symbiodiniaceae</taxon>
        <taxon>Durusdinium</taxon>
    </lineage>
</organism>
<sequence length="153" mass="16988">MSLQQIWANGVDCWIEPFGLPGCIYMRPTDPQASVVAAMPPPFRDLWPRDPLQVFALTSTDPMGQPQSAEANMMALRQLEKELQELCRGQVGKSFWRSFGFHIQEGWREDGFTLVAEATAGRQHSFGGEGGLCGKHVPRLPVQLQLLGDCGFL</sequence>
<dbReference type="EMBL" id="CAXAMM010010001">
    <property type="protein sequence ID" value="CAK9021972.1"/>
    <property type="molecule type" value="Genomic_DNA"/>
</dbReference>
<evidence type="ECO:0000313" key="1">
    <source>
        <dbReference type="EMBL" id="CAK9021972.1"/>
    </source>
</evidence>
<accession>A0ABP0K5D1</accession>
<keyword evidence="2" id="KW-1185">Reference proteome</keyword>
<name>A0ABP0K5D1_9DINO</name>
<gene>
    <name evidence="1" type="ORF">SCF082_LOCUS15580</name>
</gene>
<dbReference type="Pfam" id="PF11697">
    <property type="entry name" value="DUF3293"/>
    <property type="match status" value="1"/>
</dbReference>
<evidence type="ECO:0000313" key="2">
    <source>
        <dbReference type="Proteomes" id="UP001642464"/>
    </source>
</evidence>
<proteinExistence type="predicted"/>